<dbReference type="CDD" id="cd06755">
    <property type="entry name" value="PDZ_RapGEF2_RapGEF6-like"/>
    <property type="match status" value="1"/>
</dbReference>
<sequence>MEALSSLREPALRALCRTVRYEFHDANDILYCQGELSTCWYILLSGSVFIEGSMFLPRSSFGKRTPGCTRRASECLILEPSEMIVIDYPDVQVMKSGPRQVCTSANIDRYFNLENSEERAGGIRRMHSDSIVEQLPHDYGIRGADQYMRNEHYLKRCSRASDTSSAYSGSDMMQSSIDDQENVEMDLSGLPEGLVDSDEEEGYAESTESIKDSVQDCLLKNPRERNEDDIETLLEFIQHFRAFANMTLPIRRALCAVMEFAAIPKRGTVVMGEGEELDSWSVILNGQVVISWPNGTEEYLQMGESFGISPTLEKVYHTGVMRTVVDDCQFLCIPKSDYYSILHQGEENTKRHEEGGSVVMVTEHRVFDGGNRRGHIVIRGTAERLMQHLVEDHSVVDPTFVEDFLLCYRIFLKSPMELANRLIEWFENRDLRPKVTRVVLLWVNNHFIDFETDAAMCEFLEHFEQLLERERLVGQLRLLNIACAAKARPHTVTLTRATREEVLHFSVLGGLERGCGIFISKVEAGSKAYEAGLKRGDQVLEVNGNNFEHISHNRALELLRGTTHLSVTVKCNLLDFKEMLRTDRGSKARQEIPVFSKRLSAPDLENLSPVHKYNKDKKHSKHKEKSWFNTLGKKAFLKMGNLLPKNFSVSNLETTENMNRSDESLYSGPSKNPSSSTSSLIVGMTNHLSASNPDISTLTLDEPKDIPDLVIKVFRADQSFKYLPIHKDTTAREIVMLALQEFGITEPSSNYSLCEVTVENESLIKQKRLPDQLQNLPERQNLNGSDTDIYSSKRTVPCVLRYYLKNNMNTETLVPDELRADLIKEAQIGLLQLNTTEVASQLTLEDFKVFKDIEPTEYIDDLFELKSRYGCPNLKKFAELVNKEMFWVVSEVCSEQNLVRRMKIIKHFIKIARHCKDCKNFNSMFAIISGLNHSYVERLRNTWEKLPNKYAKIYKDLKDLMDPSRNMSKYRNLVSNENAQPPMLPFFPVVKKDLFFINLGNDTMVDNLVNFEKLRMISKEVRHICNMCSAKYDVSTMFLGTPTMYESSWISGMATMKRVRNRRGSTLPNPKKMYEEAQMIRKVKSYLSNLKVVSDEEKLKDLSHQCEPPAKKLDHSPNISMSSINLTDDKKSLHSGPKFGSMGSHDSASPSGSPSTYHSPQHEPDSGRYSMTSSNYDSQSTGSQNSITNNSPPVHRKQSHPPQTELDKVVYYDNEIIYISCFTV</sequence>
<evidence type="ECO:0000259" key="8">
    <source>
        <dbReference type="PROSITE" id="PS50200"/>
    </source>
</evidence>
<comment type="similarity">
    <text evidence="1">Belongs to the RAPGEF2 family.</text>
</comment>
<dbReference type="InterPro" id="IPR008937">
    <property type="entry name" value="Ras-like_GEF"/>
</dbReference>
<evidence type="ECO:0000259" key="9">
    <source>
        <dbReference type="PROSITE" id="PS50212"/>
    </source>
</evidence>
<evidence type="ECO:0000313" key="11">
    <source>
        <dbReference type="Proteomes" id="UP001217089"/>
    </source>
</evidence>
<dbReference type="Gene3D" id="1.10.840.10">
    <property type="entry name" value="Ras guanine-nucleotide exchange factors catalytic domain"/>
    <property type="match status" value="1"/>
</dbReference>
<dbReference type="InterPro" id="IPR000159">
    <property type="entry name" value="RA_dom"/>
</dbReference>
<dbReference type="Gene3D" id="2.30.42.10">
    <property type="match status" value="1"/>
</dbReference>
<dbReference type="PROSITE" id="PS50009">
    <property type="entry name" value="RASGEF_CAT"/>
    <property type="match status" value="1"/>
</dbReference>
<dbReference type="Pfam" id="PF00595">
    <property type="entry name" value="PDZ"/>
    <property type="match status" value="1"/>
</dbReference>
<feature type="compositionally biased region" description="Polar residues" evidence="4">
    <location>
        <begin position="1117"/>
        <end position="1126"/>
    </location>
</feature>
<keyword evidence="2 3" id="KW-0344">Guanine-nucleotide releasing factor</keyword>
<feature type="domain" description="Cyclic nucleotide-binding" evidence="6">
    <location>
        <begin position="242"/>
        <end position="351"/>
    </location>
</feature>
<dbReference type="SMART" id="SM00100">
    <property type="entry name" value="cNMP"/>
    <property type="match status" value="1"/>
</dbReference>
<evidence type="ECO:0000256" key="1">
    <source>
        <dbReference type="ARBA" id="ARBA00010829"/>
    </source>
</evidence>
<dbReference type="InterPro" id="IPR018490">
    <property type="entry name" value="cNMP-bd_dom_sf"/>
</dbReference>
<dbReference type="Proteomes" id="UP001217089">
    <property type="component" value="Unassembled WGS sequence"/>
</dbReference>
<dbReference type="Pfam" id="PF00618">
    <property type="entry name" value="RasGEF_N"/>
    <property type="match status" value="1"/>
</dbReference>
<dbReference type="PANTHER" id="PTHR23113:SF249">
    <property type="entry name" value="RAP GUANINE NUCLEOTIDE EXCHANGE FACTOR 6"/>
    <property type="match status" value="1"/>
</dbReference>
<dbReference type="InterPro" id="IPR036964">
    <property type="entry name" value="RASGEF_cat_dom_sf"/>
</dbReference>
<dbReference type="SMART" id="SM00147">
    <property type="entry name" value="RasGEF"/>
    <property type="match status" value="1"/>
</dbReference>
<dbReference type="SUPFAM" id="SSF48366">
    <property type="entry name" value="Ras GEF"/>
    <property type="match status" value="1"/>
</dbReference>
<feature type="compositionally biased region" description="Low complexity" evidence="4">
    <location>
        <begin position="664"/>
        <end position="678"/>
    </location>
</feature>
<feature type="domain" description="Ras-GEF" evidence="5">
    <location>
        <begin position="834"/>
        <end position="1061"/>
    </location>
</feature>
<dbReference type="InterPro" id="IPR023578">
    <property type="entry name" value="Ras_GEF_dom_sf"/>
</dbReference>
<feature type="domain" description="Cyclic nucleotide-binding" evidence="6">
    <location>
        <begin position="3"/>
        <end position="50"/>
    </location>
</feature>
<evidence type="ECO:0008006" key="12">
    <source>
        <dbReference type="Google" id="ProtNLM"/>
    </source>
</evidence>
<feature type="domain" description="N-terminal Ras-GEF" evidence="9">
    <location>
        <begin position="373"/>
        <end position="487"/>
    </location>
</feature>
<accession>A0ABQ9FL15</accession>
<name>A0ABQ9FL15_TEGGR</name>
<feature type="compositionally biased region" description="Polar residues" evidence="4">
    <location>
        <begin position="1169"/>
        <end position="1192"/>
    </location>
</feature>
<dbReference type="InterPro" id="IPR036034">
    <property type="entry name" value="PDZ_sf"/>
</dbReference>
<dbReference type="SUPFAM" id="SSF54236">
    <property type="entry name" value="Ubiquitin-like"/>
    <property type="match status" value="1"/>
</dbReference>
<dbReference type="PROSITE" id="PS50212">
    <property type="entry name" value="RASGEF_NTER"/>
    <property type="match status" value="1"/>
</dbReference>
<dbReference type="PROSITE" id="PS50042">
    <property type="entry name" value="CNMP_BINDING_3"/>
    <property type="match status" value="2"/>
</dbReference>
<dbReference type="CDD" id="cd01785">
    <property type="entry name" value="RA_PDZ-GEF1"/>
    <property type="match status" value="1"/>
</dbReference>
<organism evidence="10 11">
    <name type="scientific">Tegillarca granosa</name>
    <name type="common">Malaysian cockle</name>
    <name type="synonym">Anadara granosa</name>
    <dbReference type="NCBI Taxonomy" id="220873"/>
    <lineage>
        <taxon>Eukaryota</taxon>
        <taxon>Metazoa</taxon>
        <taxon>Spiralia</taxon>
        <taxon>Lophotrochozoa</taxon>
        <taxon>Mollusca</taxon>
        <taxon>Bivalvia</taxon>
        <taxon>Autobranchia</taxon>
        <taxon>Pteriomorphia</taxon>
        <taxon>Arcoida</taxon>
        <taxon>Arcoidea</taxon>
        <taxon>Arcidae</taxon>
        <taxon>Tegillarca</taxon>
    </lineage>
</organism>
<dbReference type="Pfam" id="PF00617">
    <property type="entry name" value="RasGEF"/>
    <property type="match status" value="1"/>
</dbReference>
<dbReference type="Pfam" id="PF00788">
    <property type="entry name" value="RA"/>
    <property type="match status" value="1"/>
</dbReference>
<protein>
    <recommendedName>
        <fullName evidence="12">RA-GEF-1</fullName>
    </recommendedName>
</protein>
<dbReference type="SUPFAM" id="SSF51206">
    <property type="entry name" value="cAMP-binding domain-like"/>
    <property type="match status" value="2"/>
</dbReference>
<evidence type="ECO:0000256" key="2">
    <source>
        <dbReference type="ARBA" id="ARBA00022658"/>
    </source>
</evidence>
<dbReference type="SMART" id="SM00228">
    <property type="entry name" value="PDZ"/>
    <property type="match status" value="1"/>
</dbReference>
<dbReference type="PROSITE" id="PS50200">
    <property type="entry name" value="RA"/>
    <property type="match status" value="1"/>
</dbReference>
<dbReference type="InterPro" id="IPR001478">
    <property type="entry name" value="PDZ"/>
</dbReference>
<dbReference type="SMART" id="SM00229">
    <property type="entry name" value="RasGEFN"/>
    <property type="match status" value="1"/>
</dbReference>
<feature type="domain" description="Ras-associating" evidence="8">
    <location>
        <begin position="707"/>
        <end position="809"/>
    </location>
</feature>
<feature type="domain" description="PDZ" evidence="7">
    <location>
        <begin position="491"/>
        <end position="562"/>
    </location>
</feature>
<dbReference type="InterPro" id="IPR001895">
    <property type="entry name" value="RASGEF_cat_dom"/>
</dbReference>
<dbReference type="Gene3D" id="1.20.870.10">
    <property type="entry name" value="Son of sevenless (SoS) protein Chain: S domain 1"/>
    <property type="match status" value="1"/>
</dbReference>
<evidence type="ECO:0000259" key="5">
    <source>
        <dbReference type="PROSITE" id="PS50009"/>
    </source>
</evidence>
<evidence type="ECO:0000313" key="10">
    <source>
        <dbReference type="EMBL" id="KAJ8317974.1"/>
    </source>
</evidence>
<dbReference type="EMBL" id="JARBDR010000214">
    <property type="protein sequence ID" value="KAJ8317974.1"/>
    <property type="molecule type" value="Genomic_DNA"/>
</dbReference>
<feature type="region of interest" description="Disordered" evidence="4">
    <location>
        <begin position="1107"/>
        <end position="1206"/>
    </location>
</feature>
<feature type="compositionally biased region" description="Low complexity" evidence="4">
    <location>
        <begin position="1140"/>
        <end position="1159"/>
    </location>
</feature>
<dbReference type="Gene3D" id="2.60.120.10">
    <property type="entry name" value="Jelly Rolls"/>
    <property type="match status" value="2"/>
</dbReference>
<dbReference type="CDD" id="cd06224">
    <property type="entry name" value="REM"/>
    <property type="match status" value="1"/>
</dbReference>
<dbReference type="InterPro" id="IPR014710">
    <property type="entry name" value="RmlC-like_jellyroll"/>
</dbReference>
<feature type="region of interest" description="Disordered" evidence="4">
    <location>
        <begin position="659"/>
        <end position="678"/>
    </location>
</feature>
<proteinExistence type="inferred from homology"/>
<comment type="caution">
    <text evidence="10">The sequence shown here is derived from an EMBL/GenBank/DDBJ whole genome shotgun (WGS) entry which is preliminary data.</text>
</comment>
<dbReference type="PANTHER" id="PTHR23113">
    <property type="entry name" value="GUANINE NUCLEOTIDE EXCHANGE FACTOR"/>
    <property type="match status" value="1"/>
</dbReference>
<dbReference type="CDD" id="cd00155">
    <property type="entry name" value="RasGEF"/>
    <property type="match status" value="1"/>
</dbReference>
<reference evidence="10 11" key="1">
    <citation type="submission" date="2022-12" db="EMBL/GenBank/DDBJ databases">
        <title>Chromosome-level genome of Tegillarca granosa.</title>
        <authorList>
            <person name="Kim J."/>
        </authorList>
    </citation>
    <scope>NUCLEOTIDE SEQUENCE [LARGE SCALE GENOMIC DNA]</scope>
    <source>
        <strain evidence="10">Teg-2019</strain>
        <tissue evidence="10">Adductor muscle</tissue>
    </source>
</reference>
<evidence type="ECO:0000256" key="4">
    <source>
        <dbReference type="SAM" id="MobiDB-lite"/>
    </source>
</evidence>
<keyword evidence="11" id="KW-1185">Reference proteome</keyword>
<dbReference type="PROSITE" id="PS50106">
    <property type="entry name" value="PDZ"/>
    <property type="match status" value="1"/>
</dbReference>
<dbReference type="InterPro" id="IPR000651">
    <property type="entry name" value="Ras-like_Gua-exchang_fac_N"/>
</dbReference>
<dbReference type="SUPFAM" id="SSF50156">
    <property type="entry name" value="PDZ domain-like"/>
    <property type="match status" value="1"/>
</dbReference>
<evidence type="ECO:0000259" key="7">
    <source>
        <dbReference type="PROSITE" id="PS50106"/>
    </source>
</evidence>
<gene>
    <name evidence="10" type="ORF">KUTeg_003065</name>
</gene>
<evidence type="ECO:0000256" key="3">
    <source>
        <dbReference type="PROSITE-ProRule" id="PRU00168"/>
    </source>
</evidence>
<dbReference type="InterPro" id="IPR029071">
    <property type="entry name" value="Ubiquitin-like_domsf"/>
</dbReference>
<dbReference type="SMART" id="SM00314">
    <property type="entry name" value="RA"/>
    <property type="match status" value="1"/>
</dbReference>
<evidence type="ECO:0000259" key="6">
    <source>
        <dbReference type="PROSITE" id="PS50042"/>
    </source>
</evidence>
<dbReference type="CDD" id="cd00038">
    <property type="entry name" value="CAP_ED"/>
    <property type="match status" value="2"/>
</dbReference>
<dbReference type="InterPro" id="IPR000595">
    <property type="entry name" value="cNMP-bd_dom"/>
</dbReference>
<dbReference type="Gene3D" id="3.10.20.90">
    <property type="entry name" value="Phosphatidylinositol 3-kinase Catalytic Subunit, Chain A, domain 1"/>
    <property type="match status" value="1"/>
</dbReference>